<sequence>MSVAKTSEHERAALLYRSLANPRPQRPKKALLDAIRARNNSTSTEKGLFRETMAYYALEQFSLCTERLQQALALNPGNKDTEKELERTTRKYMQCKLFHDQQNRHRSCIGDMLIVRAGGDLGAGTELVFSYVLLEETLRYKET</sequence>
<organism evidence="1 2">
    <name type="scientific">Colletotrichum tabaci</name>
    <dbReference type="NCBI Taxonomy" id="1209068"/>
    <lineage>
        <taxon>Eukaryota</taxon>
        <taxon>Fungi</taxon>
        <taxon>Dikarya</taxon>
        <taxon>Ascomycota</taxon>
        <taxon>Pezizomycotina</taxon>
        <taxon>Sordariomycetes</taxon>
        <taxon>Hypocreomycetidae</taxon>
        <taxon>Glomerellales</taxon>
        <taxon>Glomerellaceae</taxon>
        <taxon>Colletotrichum</taxon>
        <taxon>Colletotrichum destructivum species complex</taxon>
    </lineage>
</organism>
<dbReference type="SUPFAM" id="SSF48452">
    <property type="entry name" value="TPR-like"/>
    <property type="match status" value="1"/>
</dbReference>
<dbReference type="InterPro" id="IPR011990">
    <property type="entry name" value="TPR-like_helical_dom_sf"/>
</dbReference>
<proteinExistence type="predicted"/>
<reference evidence="1 2" key="1">
    <citation type="submission" date="2023-04" db="EMBL/GenBank/DDBJ databases">
        <title>Colletotrichum tabacum stain YC1 causing leaf anthracnose on Nicotiana tabacum(L.) cv.</title>
        <authorList>
            <person name="Ji Z."/>
            <person name="Wang M."/>
            <person name="Zhang J."/>
            <person name="Wang N."/>
            <person name="Zhou Z."/>
        </authorList>
    </citation>
    <scope>NUCLEOTIDE SEQUENCE [LARGE SCALE GENOMIC DNA]</scope>
    <source>
        <strain evidence="1 2">YC1</strain>
    </source>
</reference>
<evidence type="ECO:0000313" key="2">
    <source>
        <dbReference type="Proteomes" id="UP001327957"/>
    </source>
</evidence>
<dbReference type="EMBL" id="JASAOK010000053">
    <property type="protein sequence ID" value="KAK6207509.1"/>
    <property type="molecule type" value="Genomic_DNA"/>
</dbReference>
<dbReference type="Gene3D" id="1.25.40.10">
    <property type="entry name" value="Tetratricopeptide repeat domain"/>
    <property type="match status" value="1"/>
</dbReference>
<comment type="caution">
    <text evidence="1">The sequence shown here is derived from an EMBL/GenBank/DDBJ whole genome shotgun (WGS) entry which is preliminary data.</text>
</comment>
<keyword evidence="2" id="KW-1185">Reference proteome</keyword>
<evidence type="ECO:0000313" key="1">
    <source>
        <dbReference type="EMBL" id="KAK6207509.1"/>
    </source>
</evidence>
<protein>
    <submittedName>
        <fullName evidence="1">Uncharacterized protein</fullName>
    </submittedName>
</protein>
<name>A0AAV9SWE9_9PEZI</name>
<gene>
    <name evidence="1" type="ORF">QIS74_12590</name>
</gene>
<accession>A0AAV9SWE9</accession>
<dbReference type="AlphaFoldDB" id="A0AAV9SWE9"/>
<dbReference type="Proteomes" id="UP001327957">
    <property type="component" value="Unassembled WGS sequence"/>
</dbReference>